<keyword evidence="4 9" id="KW-0223">Dioxygenase</keyword>
<evidence type="ECO:0000259" key="7">
    <source>
        <dbReference type="Pfam" id="PF00775"/>
    </source>
</evidence>
<reference evidence="9 10" key="1">
    <citation type="submission" date="2019-03" db="EMBL/GenBank/DDBJ databases">
        <title>Genomic Encyclopedia of Type Strains, Phase IV (KMG-IV): sequencing the most valuable type-strain genomes for metagenomic binning, comparative biology and taxonomic classification.</title>
        <authorList>
            <person name="Goeker M."/>
        </authorList>
    </citation>
    <scope>NUCLEOTIDE SEQUENCE [LARGE SCALE GENOMIC DNA]</scope>
    <source>
        <strain evidence="9 10">DSM 18401</strain>
    </source>
</reference>
<dbReference type="GO" id="GO:0018576">
    <property type="term" value="F:catechol 1,2-dioxygenase activity"/>
    <property type="evidence" value="ECO:0007669"/>
    <property type="project" value="InterPro"/>
</dbReference>
<name>A0A4R2CIE9_SHIGR</name>
<dbReference type="InterPro" id="IPR000627">
    <property type="entry name" value="Intradiol_dOase_C"/>
</dbReference>
<dbReference type="SUPFAM" id="SSF49482">
    <property type="entry name" value="Aromatic compound dioxygenase"/>
    <property type="match status" value="1"/>
</dbReference>
<organism evidence="9 10">
    <name type="scientific">Shinella granuli</name>
    <dbReference type="NCBI Taxonomy" id="323621"/>
    <lineage>
        <taxon>Bacteria</taxon>
        <taxon>Pseudomonadati</taxon>
        <taxon>Pseudomonadota</taxon>
        <taxon>Alphaproteobacteria</taxon>
        <taxon>Hyphomicrobiales</taxon>
        <taxon>Rhizobiaceae</taxon>
        <taxon>Shinella</taxon>
    </lineage>
</organism>
<dbReference type="EMBL" id="SLVX01000018">
    <property type="protein sequence ID" value="TCN39004.1"/>
    <property type="molecule type" value="Genomic_DNA"/>
</dbReference>
<dbReference type="Pfam" id="PF00775">
    <property type="entry name" value="Dioxygenase_C"/>
    <property type="match status" value="1"/>
</dbReference>
<dbReference type="AlphaFoldDB" id="A0A4R2CIE9"/>
<evidence type="ECO:0000259" key="8">
    <source>
        <dbReference type="Pfam" id="PF04444"/>
    </source>
</evidence>
<evidence type="ECO:0000256" key="2">
    <source>
        <dbReference type="ARBA" id="ARBA00007825"/>
    </source>
</evidence>
<accession>A0A4R2CIE9</accession>
<keyword evidence="10" id="KW-1185">Reference proteome</keyword>
<dbReference type="RefSeq" id="WP_133035885.1">
    <property type="nucleotide sequence ID" value="NZ_BAABEI010000012.1"/>
</dbReference>
<keyword evidence="5" id="KW-0560">Oxidoreductase</keyword>
<feature type="domain" description="Intradiol ring-cleavage dioxygenases" evidence="7">
    <location>
        <begin position="126"/>
        <end position="279"/>
    </location>
</feature>
<dbReference type="InterPro" id="IPR015889">
    <property type="entry name" value="Intradiol_dOase_core"/>
</dbReference>
<evidence type="ECO:0000313" key="10">
    <source>
        <dbReference type="Proteomes" id="UP000295351"/>
    </source>
</evidence>
<sequence>MAGPMASPVDTLTSSEVFSRRLAAAGDGPLRQALIGAVTHLHALIRELKPTPAEWRNLITFLTEVGHASDDRRQEWVLLSDLLGATALVEEVNAHRPKQATPGTLRGPFFRADVPARALGSDISLDGVGERLSVSGRVQDLDGKAIPGAEIITWQANAAGLYENQQPDLQPEFNLRGLFRTDDEGRFHYLTVRPAGYGVPEDGPVGALLLKAGLPLRRPAHLQFMVTAAGFETLVTHLYDDSDPHLGEDPLFAVKPELVCRFERMGDKPCWRLDFTFVLARAKQGARA</sequence>
<dbReference type="InterPro" id="IPR007535">
    <property type="entry name" value="Catechol_dOase_N"/>
</dbReference>
<gene>
    <name evidence="9" type="ORF">EV665_11890</name>
</gene>
<evidence type="ECO:0000256" key="3">
    <source>
        <dbReference type="ARBA" id="ARBA00022723"/>
    </source>
</evidence>
<dbReference type="PANTHER" id="PTHR33711">
    <property type="entry name" value="DIOXYGENASE, PUTATIVE (AFU_ORTHOLOGUE AFUA_2G02910)-RELATED"/>
    <property type="match status" value="1"/>
</dbReference>
<dbReference type="Pfam" id="PF04444">
    <property type="entry name" value="Dioxygenase_N"/>
    <property type="match status" value="1"/>
</dbReference>
<evidence type="ECO:0000256" key="4">
    <source>
        <dbReference type="ARBA" id="ARBA00022964"/>
    </source>
</evidence>
<keyword evidence="3" id="KW-0479">Metal-binding</keyword>
<dbReference type="GO" id="GO:0008199">
    <property type="term" value="F:ferric iron binding"/>
    <property type="evidence" value="ECO:0007669"/>
    <property type="project" value="InterPro"/>
</dbReference>
<proteinExistence type="inferred from homology"/>
<feature type="domain" description="Catechol dioxygenase N-terminal" evidence="8">
    <location>
        <begin position="34"/>
        <end position="101"/>
    </location>
</feature>
<evidence type="ECO:0000256" key="5">
    <source>
        <dbReference type="ARBA" id="ARBA00023002"/>
    </source>
</evidence>
<dbReference type="InterPro" id="IPR050770">
    <property type="entry name" value="Intradiol_RC_Dioxygenase"/>
</dbReference>
<dbReference type="Proteomes" id="UP000295351">
    <property type="component" value="Unassembled WGS sequence"/>
</dbReference>
<dbReference type="Gene3D" id="2.60.130.10">
    <property type="entry name" value="Aromatic compound dioxygenase"/>
    <property type="match status" value="1"/>
</dbReference>
<comment type="cofactor">
    <cofactor evidence="1">
        <name>Fe(3+)</name>
        <dbReference type="ChEBI" id="CHEBI:29034"/>
    </cofactor>
</comment>
<dbReference type="PANTHER" id="PTHR33711:SF7">
    <property type="entry name" value="INTRADIOL RING-CLEAVAGE DIOXYGENASES DOMAIN-CONTAINING PROTEIN-RELATED"/>
    <property type="match status" value="1"/>
</dbReference>
<evidence type="ECO:0000256" key="6">
    <source>
        <dbReference type="ARBA" id="ARBA00023004"/>
    </source>
</evidence>
<keyword evidence="6" id="KW-0408">Iron</keyword>
<dbReference type="GO" id="GO:0009712">
    <property type="term" value="P:catechol-containing compound metabolic process"/>
    <property type="evidence" value="ECO:0007669"/>
    <property type="project" value="InterPro"/>
</dbReference>
<comment type="caution">
    <text evidence="9">The sequence shown here is derived from an EMBL/GenBank/DDBJ whole genome shotgun (WGS) entry which is preliminary data.</text>
</comment>
<evidence type="ECO:0000256" key="1">
    <source>
        <dbReference type="ARBA" id="ARBA00001965"/>
    </source>
</evidence>
<evidence type="ECO:0000313" key="9">
    <source>
        <dbReference type="EMBL" id="TCN39004.1"/>
    </source>
</evidence>
<protein>
    <submittedName>
        <fullName evidence="9">Protocatechuate 3,4-dioxygenase beta subunit</fullName>
    </submittedName>
</protein>
<comment type="similarity">
    <text evidence="2">Belongs to the intradiol ring-cleavage dioxygenase family.</text>
</comment>